<name>W6Z005_COCMI</name>
<evidence type="ECO:0000256" key="1">
    <source>
        <dbReference type="SAM" id="MobiDB-lite"/>
    </source>
</evidence>
<feature type="region of interest" description="Disordered" evidence="1">
    <location>
        <begin position="506"/>
        <end position="563"/>
    </location>
</feature>
<dbReference type="GeneID" id="19118965"/>
<dbReference type="OrthoDB" id="3021074at2759"/>
<dbReference type="HOGENOM" id="CLU_020985_1_1_1"/>
<feature type="region of interest" description="Disordered" evidence="1">
    <location>
        <begin position="348"/>
        <end position="385"/>
    </location>
</feature>
<dbReference type="KEGG" id="bor:COCMIDRAFT_107030"/>
<proteinExistence type="predicted"/>
<gene>
    <name evidence="3" type="ORF">COCMIDRAFT_107030</name>
</gene>
<feature type="transmembrane region" description="Helical" evidence="2">
    <location>
        <begin position="104"/>
        <end position="124"/>
    </location>
</feature>
<dbReference type="EMBL" id="KI964119">
    <property type="protein sequence ID" value="EUC41119.1"/>
    <property type="molecule type" value="Genomic_DNA"/>
</dbReference>
<feature type="transmembrane region" description="Helical" evidence="2">
    <location>
        <begin position="220"/>
        <end position="240"/>
    </location>
</feature>
<keyword evidence="2" id="KW-0812">Transmembrane</keyword>
<keyword evidence="4" id="KW-1185">Reference proteome</keyword>
<evidence type="ECO:0000313" key="4">
    <source>
        <dbReference type="Proteomes" id="UP000054032"/>
    </source>
</evidence>
<feature type="compositionally biased region" description="Polar residues" evidence="1">
    <location>
        <begin position="506"/>
        <end position="518"/>
    </location>
</feature>
<sequence length="563" mass="61422">MSAPSTIPTIATPTTATIASSTHTQSSPASAAFKVVCAWPISSNYGAGSRILYYVLVAACVTFRKAEWLRNTCLAAVLILPAISALQGIVLAAAHQNGGIDLDIFGAFQVCAIGILAAPLTVRLSRTYFYTPGRNIIFLWTILILMGLLALCVEFYRVTPTDCNIPVDDNSPRGTAAFLKLQPNCNLTCSETQGPKSPLRGGAAADVYVVPVPRILTFNAGMLLAAGFCIPAILSLIFTWDKVLETNWKRRRHVEELDARIEGANMTVGELRNINDLVRSFLTVIEIPLFGGVILTIIGIGEANFFSPQMMYMTEPMGSFGQWSPIAGTILGALGSLYLLWSTSGKETTEQKHTPQCEHSYSSRHSHGSERCPTPLPQRNSNSNSNLQVNALGIRSESPNDISLIPTITHPGDDGDHIHEILPEDRRDTQPDDHPTAGRHKVRRWLTSAGNYLGDAAHERLDLEKNSTNEATRSFPEVPGEIWRNPNLETTSRNFDLLREAKASSTYTASIRSTSDIGPSSPPPVPETPRLDSSPARAPKRRDTLEVPKETHRRSESQSSGKQ</sequence>
<feature type="transmembrane region" description="Helical" evidence="2">
    <location>
        <begin position="136"/>
        <end position="156"/>
    </location>
</feature>
<feature type="transmembrane region" description="Helical" evidence="2">
    <location>
        <begin position="73"/>
        <end position="92"/>
    </location>
</feature>
<accession>W6Z005</accession>
<reference evidence="3 4" key="1">
    <citation type="journal article" date="2013" name="PLoS Genet.">
        <title>Comparative genome structure, secondary metabolite, and effector coding capacity across Cochliobolus pathogens.</title>
        <authorList>
            <person name="Condon B.J."/>
            <person name="Leng Y."/>
            <person name="Wu D."/>
            <person name="Bushley K.E."/>
            <person name="Ohm R.A."/>
            <person name="Otillar R."/>
            <person name="Martin J."/>
            <person name="Schackwitz W."/>
            <person name="Grimwood J."/>
            <person name="MohdZainudin N."/>
            <person name="Xue C."/>
            <person name="Wang R."/>
            <person name="Manning V.A."/>
            <person name="Dhillon B."/>
            <person name="Tu Z.J."/>
            <person name="Steffenson B.J."/>
            <person name="Salamov A."/>
            <person name="Sun H."/>
            <person name="Lowry S."/>
            <person name="LaButti K."/>
            <person name="Han J."/>
            <person name="Copeland A."/>
            <person name="Lindquist E."/>
            <person name="Barry K."/>
            <person name="Schmutz J."/>
            <person name="Baker S.E."/>
            <person name="Ciuffetti L.M."/>
            <person name="Grigoriev I.V."/>
            <person name="Zhong S."/>
            <person name="Turgeon B.G."/>
        </authorList>
    </citation>
    <scope>NUCLEOTIDE SEQUENCE [LARGE SCALE GENOMIC DNA]</scope>
    <source>
        <strain evidence="3 4">ATCC 44560</strain>
    </source>
</reference>
<dbReference type="Proteomes" id="UP000054032">
    <property type="component" value="Unassembled WGS sequence"/>
</dbReference>
<feature type="compositionally biased region" description="Basic and acidic residues" evidence="1">
    <location>
        <begin position="541"/>
        <end position="556"/>
    </location>
</feature>
<keyword evidence="2" id="KW-0472">Membrane</keyword>
<organism evidence="3 4">
    <name type="scientific">Bipolaris oryzae ATCC 44560</name>
    <dbReference type="NCBI Taxonomy" id="930090"/>
    <lineage>
        <taxon>Eukaryota</taxon>
        <taxon>Fungi</taxon>
        <taxon>Dikarya</taxon>
        <taxon>Ascomycota</taxon>
        <taxon>Pezizomycotina</taxon>
        <taxon>Dothideomycetes</taxon>
        <taxon>Pleosporomycetidae</taxon>
        <taxon>Pleosporales</taxon>
        <taxon>Pleosporineae</taxon>
        <taxon>Pleosporaceae</taxon>
        <taxon>Bipolaris</taxon>
    </lineage>
</organism>
<evidence type="ECO:0000256" key="2">
    <source>
        <dbReference type="SAM" id="Phobius"/>
    </source>
</evidence>
<keyword evidence="2" id="KW-1133">Transmembrane helix</keyword>
<feature type="transmembrane region" description="Helical" evidence="2">
    <location>
        <begin position="281"/>
        <end position="300"/>
    </location>
</feature>
<dbReference type="STRING" id="930090.W6Z005"/>
<dbReference type="eggNOG" id="ENOG502RYBR">
    <property type="taxonomic scope" value="Eukaryota"/>
</dbReference>
<dbReference type="RefSeq" id="XP_007692374.1">
    <property type="nucleotide sequence ID" value="XM_007694184.1"/>
</dbReference>
<dbReference type="AlphaFoldDB" id="W6Z005"/>
<evidence type="ECO:0000313" key="3">
    <source>
        <dbReference type="EMBL" id="EUC41119.1"/>
    </source>
</evidence>
<feature type="transmembrane region" description="Helical" evidence="2">
    <location>
        <begin position="320"/>
        <end position="341"/>
    </location>
</feature>
<protein>
    <submittedName>
        <fullName evidence="3">Uncharacterized protein</fullName>
    </submittedName>
</protein>